<reference evidence="1" key="1">
    <citation type="submission" date="2019-12" db="EMBL/GenBank/DDBJ databases">
        <title>An insight into the sialome of adult female Ixodes ricinus ticks feeding for 6 days.</title>
        <authorList>
            <person name="Perner J."/>
            <person name="Ribeiro J.M.C."/>
        </authorList>
    </citation>
    <scope>NUCLEOTIDE SEQUENCE</scope>
    <source>
        <strain evidence="1">Semi-engorged</strain>
        <tissue evidence="1">Salivary glands</tissue>
    </source>
</reference>
<proteinExistence type="predicted"/>
<sequence>MKQFSTWGAAASATAAPELRPCCTAGECCAQFANCQIESHWDFCRLWHKRPITGGTSLASRHPVDPRFAHY</sequence>
<evidence type="ECO:0000313" key="1">
    <source>
        <dbReference type="EMBL" id="MXU82842.1"/>
    </source>
</evidence>
<protein>
    <submittedName>
        <fullName evidence="1">Uncharacterized protein</fullName>
    </submittedName>
</protein>
<name>A0A6B0TSG9_IXORI</name>
<organism evidence="1">
    <name type="scientific">Ixodes ricinus</name>
    <name type="common">Common tick</name>
    <name type="synonym">Acarus ricinus</name>
    <dbReference type="NCBI Taxonomy" id="34613"/>
    <lineage>
        <taxon>Eukaryota</taxon>
        <taxon>Metazoa</taxon>
        <taxon>Ecdysozoa</taxon>
        <taxon>Arthropoda</taxon>
        <taxon>Chelicerata</taxon>
        <taxon>Arachnida</taxon>
        <taxon>Acari</taxon>
        <taxon>Parasitiformes</taxon>
        <taxon>Ixodida</taxon>
        <taxon>Ixodoidea</taxon>
        <taxon>Ixodidae</taxon>
        <taxon>Ixodinae</taxon>
        <taxon>Ixodes</taxon>
    </lineage>
</organism>
<dbReference type="EMBL" id="GIFC01000759">
    <property type="protein sequence ID" value="MXU82842.1"/>
    <property type="molecule type" value="Transcribed_RNA"/>
</dbReference>
<dbReference type="AlphaFoldDB" id="A0A6B0TSG9"/>
<accession>A0A6B0TSG9</accession>